<gene>
    <name evidence="1" type="ORF">C8R41DRAFT_782144</name>
</gene>
<accession>A0ABQ8V099</accession>
<reference evidence="1" key="1">
    <citation type="submission" date="2022-08" db="EMBL/GenBank/DDBJ databases">
        <title>A Global Phylogenomic Analysis of the Shiitake Genus Lentinula.</title>
        <authorList>
            <consortium name="DOE Joint Genome Institute"/>
            <person name="Sierra-Patev S."/>
            <person name="Min B."/>
            <person name="Naranjo-Ortiz M."/>
            <person name="Looney B."/>
            <person name="Konkel Z."/>
            <person name="Slot J.C."/>
            <person name="Sakamoto Y."/>
            <person name="Steenwyk J.L."/>
            <person name="Rokas A."/>
            <person name="Carro J."/>
            <person name="Camarero S."/>
            <person name="Ferreira P."/>
            <person name="Molpeceres G."/>
            <person name="Ruiz-Duenas F.J."/>
            <person name="Serrano A."/>
            <person name="Henrissat B."/>
            <person name="Drula E."/>
            <person name="Hughes K.W."/>
            <person name="Mata J.L."/>
            <person name="Ishikawa N.K."/>
            <person name="Vargas-Isla R."/>
            <person name="Ushijima S."/>
            <person name="Smith C.A."/>
            <person name="Ahrendt S."/>
            <person name="Andreopoulos W."/>
            <person name="He G."/>
            <person name="Labutti K."/>
            <person name="Lipzen A."/>
            <person name="Ng V."/>
            <person name="Riley R."/>
            <person name="Sandor L."/>
            <person name="Barry K."/>
            <person name="Martinez A.T."/>
            <person name="Xiao Y."/>
            <person name="Gibbons J.G."/>
            <person name="Terashima K."/>
            <person name="Grigoriev I.V."/>
            <person name="Hibbett D.S."/>
        </authorList>
    </citation>
    <scope>NUCLEOTIDE SEQUENCE</scope>
    <source>
        <strain evidence="1">RHP3577 ss4</strain>
    </source>
</reference>
<sequence>LWSKSRSQVGTSTIPNEIAFSSVLPTTFRDRDRDVSVPPSHEVSLPGLPGLYSQCTYALKILLVTQSPLWNKTKTIRPGCPIFHATIKRAPEVWFETLSILRCKPASRLAPVEVQLFMPSGRTFEIADEIPFHVQLTGTASSIQTLYTLLSPLSVPSEFRALTPTLTNQSARDSINSVKENDERNFVFFSVTLIRQVCVNVKDQAVWKSFSIGKGRIHPIPPPFELAVLADDAFLPPHSQVDHTEKIVNLDAAGEIQCQPDVDIGHFNGGKVQVKV</sequence>
<name>A0ABQ8V099_9AGAR</name>
<protein>
    <recommendedName>
        <fullName evidence="3">Arrestin-like N-terminal domain-containing protein</fullName>
    </recommendedName>
</protein>
<evidence type="ECO:0008006" key="3">
    <source>
        <dbReference type="Google" id="ProtNLM"/>
    </source>
</evidence>
<feature type="non-terminal residue" evidence="1">
    <location>
        <position position="1"/>
    </location>
</feature>
<dbReference type="Proteomes" id="UP001150217">
    <property type="component" value="Unassembled WGS sequence"/>
</dbReference>
<comment type="caution">
    <text evidence="1">The sequence shown here is derived from an EMBL/GenBank/DDBJ whole genome shotgun (WGS) entry which is preliminary data.</text>
</comment>
<keyword evidence="2" id="KW-1185">Reference proteome</keyword>
<proteinExistence type="predicted"/>
<organism evidence="1 2">
    <name type="scientific">Lentinula lateritia</name>
    <dbReference type="NCBI Taxonomy" id="40482"/>
    <lineage>
        <taxon>Eukaryota</taxon>
        <taxon>Fungi</taxon>
        <taxon>Dikarya</taxon>
        <taxon>Basidiomycota</taxon>
        <taxon>Agaricomycotina</taxon>
        <taxon>Agaricomycetes</taxon>
        <taxon>Agaricomycetidae</taxon>
        <taxon>Agaricales</taxon>
        <taxon>Marasmiineae</taxon>
        <taxon>Omphalotaceae</taxon>
        <taxon>Lentinula</taxon>
    </lineage>
</organism>
<dbReference type="EMBL" id="JANVFT010000131">
    <property type="protein sequence ID" value="KAJ4465096.1"/>
    <property type="molecule type" value="Genomic_DNA"/>
</dbReference>
<evidence type="ECO:0000313" key="2">
    <source>
        <dbReference type="Proteomes" id="UP001150217"/>
    </source>
</evidence>
<evidence type="ECO:0000313" key="1">
    <source>
        <dbReference type="EMBL" id="KAJ4465096.1"/>
    </source>
</evidence>